<protein>
    <submittedName>
        <fullName evidence="3">Uncharacterized protein</fullName>
    </submittedName>
</protein>
<dbReference type="Proteomes" id="UP001159363">
    <property type="component" value="Chromosome 5"/>
</dbReference>
<dbReference type="EMBL" id="JARBHB010000006">
    <property type="protein sequence ID" value="KAJ8880582.1"/>
    <property type="molecule type" value="Genomic_DNA"/>
</dbReference>
<feature type="compositionally biased region" description="Polar residues" evidence="1">
    <location>
        <begin position="279"/>
        <end position="288"/>
    </location>
</feature>
<feature type="region of interest" description="Disordered" evidence="1">
    <location>
        <begin position="253"/>
        <end position="298"/>
    </location>
</feature>
<feature type="transmembrane region" description="Helical" evidence="2">
    <location>
        <begin position="666"/>
        <end position="688"/>
    </location>
</feature>
<proteinExistence type="predicted"/>
<evidence type="ECO:0000256" key="1">
    <source>
        <dbReference type="SAM" id="MobiDB-lite"/>
    </source>
</evidence>
<feature type="region of interest" description="Disordered" evidence="1">
    <location>
        <begin position="1"/>
        <end position="24"/>
    </location>
</feature>
<reference evidence="3 4" key="1">
    <citation type="submission" date="2023-02" db="EMBL/GenBank/DDBJ databases">
        <title>LHISI_Scaffold_Assembly.</title>
        <authorList>
            <person name="Stuart O.P."/>
            <person name="Cleave R."/>
            <person name="Magrath M.J.L."/>
            <person name="Mikheyev A.S."/>
        </authorList>
    </citation>
    <scope>NUCLEOTIDE SEQUENCE [LARGE SCALE GENOMIC DNA]</scope>
    <source>
        <strain evidence="3">Daus_M_001</strain>
        <tissue evidence="3">Leg muscle</tissue>
    </source>
</reference>
<feature type="compositionally biased region" description="Basic and acidic residues" evidence="1">
    <location>
        <begin position="1"/>
        <end position="11"/>
    </location>
</feature>
<name>A0ABQ9H8H5_9NEOP</name>
<keyword evidence="2" id="KW-1133">Transmembrane helix</keyword>
<evidence type="ECO:0000256" key="2">
    <source>
        <dbReference type="SAM" id="Phobius"/>
    </source>
</evidence>
<evidence type="ECO:0000313" key="4">
    <source>
        <dbReference type="Proteomes" id="UP001159363"/>
    </source>
</evidence>
<comment type="caution">
    <text evidence="3">The sequence shown here is derived from an EMBL/GenBank/DDBJ whole genome shotgun (WGS) entry which is preliminary data.</text>
</comment>
<gene>
    <name evidence="3" type="ORF">PR048_017052</name>
</gene>
<feature type="region of interest" description="Disordered" evidence="1">
    <location>
        <begin position="89"/>
        <end position="114"/>
    </location>
</feature>
<keyword evidence="2" id="KW-0812">Transmembrane</keyword>
<evidence type="ECO:0000313" key="3">
    <source>
        <dbReference type="EMBL" id="KAJ8880582.1"/>
    </source>
</evidence>
<keyword evidence="2" id="KW-0472">Membrane</keyword>
<accession>A0ABQ9H8H5</accession>
<keyword evidence="4" id="KW-1185">Reference proteome</keyword>
<sequence length="704" mass="76862">MQGRGKREIPRKTRRPSASSGTISHLRISGRLLDGAGGLGDPRRLLSKLVESACIRCARTCKQAHDTSPRRPCAACWKRRLPVQRRNMPRLPRRRGSSGEHNRNCYSGEQQRPGARCSGPLAAPLWDRLKRYCVRCCTYSFTATINKTPPPGPRTAIQVGGWGPEVGDDGPHRCHKSYEASRREKTARDFSALRVKANRPSMHLSRTPLELLSFKALDTQNNSSQTTTFTKLMRSPMLFQLCRPMFLPVCQPLPPPLPDNPSRKAAVASEREDTGASARPSQGSTAWPRTSRADNGLVSQQTGRALSLPQSFVLVTRAAHRPSRAALIEFSGRPAAFICAQLWRLEPAHFTVSRISCGGCSQLTSQSAESVVAAAASSLHSQPNQPGFMNNTSVKAVHDKLIDVAQRGSLQPPPGAWKLEWSPVIQKGERGIRRLHLRRICWGSWERGRVGGRPLEIRFSHSTTGPGCSSAREAVVRNVRRCGAARRRGRRFGKTNGCRCICKARNTSTIHPFCPSFVTVARAGVVPMATPSPASLPSTIINTRFTPGFPILLRAAGIQTGDPLRADSPGACVPSSDAANCAAPNPALTHLFSHGITSLEMHLRKSTVKHLKFPRHQTGPVAAVTSRDKRFHVTVTATAPTGSYESATSDRDIELRRGGANDKQSPLFVTATCVSLSVVVTVLVMWLLLPPPLTHDTTCAWDDE</sequence>
<organism evidence="3 4">
    <name type="scientific">Dryococelus australis</name>
    <dbReference type="NCBI Taxonomy" id="614101"/>
    <lineage>
        <taxon>Eukaryota</taxon>
        <taxon>Metazoa</taxon>
        <taxon>Ecdysozoa</taxon>
        <taxon>Arthropoda</taxon>
        <taxon>Hexapoda</taxon>
        <taxon>Insecta</taxon>
        <taxon>Pterygota</taxon>
        <taxon>Neoptera</taxon>
        <taxon>Polyneoptera</taxon>
        <taxon>Phasmatodea</taxon>
        <taxon>Verophasmatodea</taxon>
        <taxon>Anareolatae</taxon>
        <taxon>Phasmatidae</taxon>
        <taxon>Eurycanthinae</taxon>
        <taxon>Dryococelus</taxon>
    </lineage>
</organism>